<dbReference type="Proteomes" id="UP000027265">
    <property type="component" value="Unassembled WGS sequence"/>
</dbReference>
<dbReference type="Pfam" id="PF01532">
    <property type="entry name" value="Glyco_hydro_47"/>
    <property type="match status" value="1"/>
</dbReference>
<dbReference type="PANTHER" id="PTHR11742:SF55">
    <property type="entry name" value="ENDOPLASMIC RETICULUM MANNOSYL-OLIGOSACCHARIDE 1,2-ALPHA-MANNOSIDASE"/>
    <property type="match status" value="1"/>
</dbReference>
<sequence>MAVLSLPLLNHKRLSLRHLALTGLAFTLFYIIYNSFLPPFYPGFHQPPPHRRPPVSWKSNTRPEEWARRAQAVKGAFIHAYRGYEKFAFGRDEVMPLTNVPIDNFNGWGVTMVDSLDTMLLMGLTEEFERALPLVEQTTFHLNDTLHAPFFETVIRYLGGLLSAHALSSEPILLARADDLGRLLSPAFNTSSGFPAYAVNTVSGQTRGPLTAILAEIASCQLEYLYLAKATGKKEHFDKANHINHLLESAALGTQYGGMLPVRWNLTSGTPWDGSAQLSVGAAADSAHEYLLKQYLLSGKTDKASLEMYLRTTTRIITSLLYLSPTRHLLYVTDASVSPTTTSPSHVFEHLSCFLPGLFTLGASLLPLDNLEELGVNWDDIIDGAGAGSGRGASGKGEYGLTREERARWRKVGRYNLKELHMWVAEGLGESCYLMYADQKSGLGPDEVVFNSNYKTSTGSTHTGGNRVDGSRQGSKGRPGIGWGVGDGDGIGEVDDGKWFDVVERWRRSGGRGPPPGVGVKKRVVYDDTEKSMGPYPGHARDYLIRKTEYLLRPETIESIYLLWRTTGDDRWRERGWLIFEAIERESKTPTAYATIKTVHTDPPRQDNSMPSYFLAETLKYLYLLFMDQDLIPLDKWVFNTEAHPFPVFNWTLTEKNLFGIP</sequence>
<keyword evidence="7 11" id="KW-1015">Disulfide bond</keyword>
<feature type="region of interest" description="Disordered" evidence="13">
    <location>
        <begin position="456"/>
        <end position="487"/>
    </location>
</feature>
<dbReference type="GO" id="GO:0005509">
    <property type="term" value="F:calcium ion binding"/>
    <property type="evidence" value="ECO:0007669"/>
    <property type="project" value="InterPro"/>
</dbReference>
<name>A0A067P812_9AGAM</name>
<evidence type="ECO:0000256" key="3">
    <source>
        <dbReference type="ARBA" id="ARBA00007658"/>
    </source>
</evidence>
<dbReference type="PANTHER" id="PTHR11742">
    <property type="entry name" value="MANNOSYL-OLIGOSACCHARIDE ALPHA-1,2-MANNOSIDASE-RELATED"/>
    <property type="match status" value="1"/>
</dbReference>
<protein>
    <recommendedName>
        <fullName evidence="12">alpha-1,2-Mannosidase</fullName>
        <ecNumber evidence="12">3.2.1.-</ecNumber>
    </recommendedName>
</protein>
<comment type="catalytic activity">
    <reaction evidence="9">
        <text>N(4)-(alpha-D-Man-(1-&gt;2)-alpha-D-Man-(1-&gt;2)-alpha-D-Man-(1-&gt;3)-[alpha-D-Man-(1-&gt;2)-alpha-D-Man-(1-&gt;3)-[alpha-D-Man-(1-&gt;2)-alpha-D-Man-(1-&gt;6)]-alpha-D-Man-(1-&gt;6)]-beta-D-Man-(1-&gt;4)-beta-D-GlcNAc-(1-&gt;4)-beta-D-GlcNAc)-L-asparaginyl-[protein] (N-glucan mannose isomer 9A1,2,3B1,2,3) + 4 H2O = N(4)-(alpha-D-Man-(1-&gt;3)-[alpha-D-Man-(1-&gt;3)-[alpha-D-Man-(1-&gt;6)]-alpha-D-Man-(1-&gt;6)]-beta-D-Man-(1-&gt;4)-beta-D-GlcNAc-(1-&gt;4)-beta-D-GlcNAc)-L-asparaginyl-[protein] (N-glucan mannose isomer 5A1,2) + 4 beta-D-mannose</text>
        <dbReference type="Rhea" id="RHEA:56008"/>
        <dbReference type="Rhea" id="RHEA-COMP:14356"/>
        <dbReference type="Rhea" id="RHEA-COMP:14367"/>
        <dbReference type="ChEBI" id="CHEBI:15377"/>
        <dbReference type="ChEBI" id="CHEBI:28563"/>
        <dbReference type="ChEBI" id="CHEBI:59087"/>
        <dbReference type="ChEBI" id="CHEBI:139493"/>
        <dbReference type="EC" id="3.2.1.113"/>
    </reaction>
</comment>
<feature type="transmembrane region" description="Helical" evidence="14">
    <location>
        <begin position="21"/>
        <end position="41"/>
    </location>
</feature>
<evidence type="ECO:0000256" key="9">
    <source>
        <dbReference type="ARBA" id="ARBA00048605"/>
    </source>
</evidence>
<dbReference type="AlphaFoldDB" id="A0A067P812"/>
<comment type="catalytic activity">
    <reaction evidence="8">
        <text>N(4)-(alpha-D-Man-(1-&gt;2)-alpha-D-Man-(1-&gt;2)-alpha-D-Man-(1-&gt;3)-[alpha-D-Man-(1-&gt;3)-[alpha-D-Man-(1-&gt;2)-alpha-D-Man-(1-&gt;6)]-alpha-D-Man-(1-&gt;6)]-beta-D-Man-(1-&gt;4)-beta-D-GlcNAc-(1-&gt;4)-beta-D-GlcNAc)-L-asparaginyl-[protein] (N-glucan mannose isomer 8A1,2,3B1,3) + 3 H2O = N(4)-(alpha-D-Man-(1-&gt;3)-[alpha-D-Man-(1-&gt;3)-[alpha-D-Man-(1-&gt;6)]-alpha-D-Man-(1-&gt;6)]-beta-D-Man-(1-&gt;4)-beta-D-GlcNAc-(1-&gt;4)-beta-D-GlcNAc)-L-asparaginyl-[protein] (N-glucan mannose isomer 5A1,2) + 3 beta-D-mannose</text>
        <dbReference type="Rhea" id="RHEA:56028"/>
        <dbReference type="Rhea" id="RHEA-COMP:14358"/>
        <dbReference type="Rhea" id="RHEA-COMP:14367"/>
        <dbReference type="ChEBI" id="CHEBI:15377"/>
        <dbReference type="ChEBI" id="CHEBI:28563"/>
        <dbReference type="ChEBI" id="CHEBI:59087"/>
        <dbReference type="ChEBI" id="CHEBI:60628"/>
        <dbReference type="EC" id="3.2.1.113"/>
    </reaction>
</comment>
<keyword evidence="14" id="KW-0472">Membrane</keyword>
<feature type="compositionally biased region" description="Gly residues" evidence="13">
    <location>
        <begin position="477"/>
        <end position="487"/>
    </location>
</feature>
<dbReference type="InterPro" id="IPR001382">
    <property type="entry name" value="Glyco_hydro_47"/>
</dbReference>
<comment type="cofactor">
    <cofactor evidence="1 10">
        <name>Ca(2+)</name>
        <dbReference type="ChEBI" id="CHEBI:29108"/>
    </cofactor>
</comment>
<keyword evidence="14" id="KW-1133">Transmembrane helix</keyword>
<feature type="binding site" evidence="10">
    <location>
        <position position="641"/>
    </location>
    <ligand>
        <name>Ca(2+)</name>
        <dbReference type="ChEBI" id="CHEBI:29108"/>
    </ligand>
</feature>
<reference evidence="16" key="1">
    <citation type="journal article" date="2014" name="Proc. Natl. Acad. Sci. U.S.A.">
        <title>Extensive sampling of basidiomycete genomes demonstrates inadequacy of the white-rot/brown-rot paradigm for wood decay fungi.</title>
        <authorList>
            <person name="Riley R."/>
            <person name="Salamov A.A."/>
            <person name="Brown D.W."/>
            <person name="Nagy L.G."/>
            <person name="Floudas D."/>
            <person name="Held B.W."/>
            <person name="Levasseur A."/>
            <person name="Lombard V."/>
            <person name="Morin E."/>
            <person name="Otillar R."/>
            <person name="Lindquist E.A."/>
            <person name="Sun H."/>
            <person name="LaButti K.M."/>
            <person name="Schmutz J."/>
            <person name="Jabbour D."/>
            <person name="Luo H."/>
            <person name="Baker S.E."/>
            <person name="Pisabarro A.G."/>
            <person name="Walton J.D."/>
            <person name="Blanchette R.A."/>
            <person name="Henrissat B."/>
            <person name="Martin F."/>
            <person name="Cullen D."/>
            <person name="Hibbett D.S."/>
            <person name="Grigoriev I.V."/>
        </authorList>
    </citation>
    <scope>NUCLEOTIDE SEQUENCE [LARGE SCALE GENOMIC DNA]</scope>
    <source>
        <strain evidence="16">MUCL 33604</strain>
    </source>
</reference>
<comment type="similarity">
    <text evidence="3 12">Belongs to the glycosyl hydrolase 47 family.</text>
</comment>
<dbReference type="EMBL" id="KL197752">
    <property type="protein sequence ID" value="KDQ51033.1"/>
    <property type="molecule type" value="Genomic_DNA"/>
</dbReference>
<keyword evidence="5 12" id="KW-0378">Hydrolase</keyword>
<dbReference type="GO" id="GO:0004571">
    <property type="term" value="F:mannosyl-oligosaccharide 1,2-alpha-mannosidase activity"/>
    <property type="evidence" value="ECO:0007669"/>
    <property type="project" value="UniProtKB-EC"/>
</dbReference>
<comment type="pathway">
    <text evidence="2">Protein modification; protein glycosylation.</text>
</comment>
<evidence type="ECO:0000256" key="6">
    <source>
        <dbReference type="ARBA" id="ARBA00022837"/>
    </source>
</evidence>
<dbReference type="SUPFAM" id="SSF48225">
    <property type="entry name" value="Seven-hairpin glycosidases"/>
    <property type="match status" value="1"/>
</dbReference>
<evidence type="ECO:0000256" key="7">
    <source>
        <dbReference type="ARBA" id="ARBA00023157"/>
    </source>
</evidence>
<evidence type="ECO:0000256" key="2">
    <source>
        <dbReference type="ARBA" id="ARBA00004922"/>
    </source>
</evidence>
<dbReference type="InterPro" id="IPR050749">
    <property type="entry name" value="Glycosyl_Hydrolase_47"/>
</dbReference>
<dbReference type="PRINTS" id="PR00747">
    <property type="entry name" value="GLYHDRLASE47"/>
</dbReference>
<dbReference type="InParanoid" id="A0A067P812"/>
<dbReference type="GO" id="GO:0016020">
    <property type="term" value="C:membrane"/>
    <property type="evidence" value="ECO:0007669"/>
    <property type="project" value="InterPro"/>
</dbReference>
<evidence type="ECO:0000256" key="8">
    <source>
        <dbReference type="ARBA" id="ARBA00047669"/>
    </source>
</evidence>
<keyword evidence="16" id="KW-1185">Reference proteome</keyword>
<keyword evidence="14" id="KW-0812">Transmembrane</keyword>
<evidence type="ECO:0000256" key="13">
    <source>
        <dbReference type="SAM" id="MobiDB-lite"/>
    </source>
</evidence>
<dbReference type="HOGENOM" id="CLU_003818_0_2_1"/>
<evidence type="ECO:0000313" key="15">
    <source>
        <dbReference type="EMBL" id="KDQ51033.1"/>
    </source>
</evidence>
<evidence type="ECO:0000313" key="16">
    <source>
        <dbReference type="Proteomes" id="UP000027265"/>
    </source>
</evidence>
<keyword evidence="12" id="KW-0326">Glycosidase</keyword>
<dbReference type="InterPro" id="IPR036026">
    <property type="entry name" value="Seven-hairpin_glycosidases"/>
</dbReference>
<evidence type="ECO:0000256" key="12">
    <source>
        <dbReference type="RuleBase" id="RU361193"/>
    </source>
</evidence>
<keyword evidence="4 10" id="KW-0479">Metal-binding</keyword>
<organism evidence="15 16">
    <name type="scientific">Jaapia argillacea MUCL 33604</name>
    <dbReference type="NCBI Taxonomy" id="933084"/>
    <lineage>
        <taxon>Eukaryota</taxon>
        <taxon>Fungi</taxon>
        <taxon>Dikarya</taxon>
        <taxon>Basidiomycota</taxon>
        <taxon>Agaricomycotina</taxon>
        <taxon>Agaricomycetes</taxon>
        <taxon>Agaricomycetidae</taxon>
        <taxon>Jaapiales</taxon>
        <taxon>Jaapiaceae</taxon>
        <taxon>Jaapia</taxon>
    </lineage>
</organism>
<dbReference type="OrthoDB" id="8118055at2759"/>
<dbReference type="InterPro" id="IPR012341">
    <property type="entry name" value="6hp_glycosidase-like_sf"/>
</dbReference>
<proteinExistence type="inferred from homology"/>
<evidence type="ECO:0000256" key="5">
    <source>
        <dbReference type="ARBA" id="ARBA00022801"/>
    </source>
</evidence>
<dbReference type="Gene3D" id="1.50.10.10">
    <property type="match status" value="1"/>
</dbReference>
<dbReference type="EC" id="3.2.1.-" evidence="12"/>
<evidence type="ECO:0000256" key="11">
    <source>
        <dbReference type="PIRSR" id="PIRSR601382-3"/>
    </source>
</evidence>
<accession>A0A067P812</accession>
<dbReference type="GO" id="GO:0036503">
    <property type="term" value="P:ERAD pathway"/>
    <property type="evidence" value="ECO:0007669"/>
    <property type="project" value="UniProtKB-ARBA"/>
</dbReference>
<dbReference type="GO" id="GO:0005975">
    <property type="term" value="P:carbohydrate metabolic process"/>
    <property type="evidence" value="ECO:0007669"/>
    <property type="project" value="InterPro"/>
</dbReference>
<keyword evidence="6 10" id="KW-0106">Calcium</keyword>
<dbReference type="STRING" id="933084.A0A067P812"/>
<dbReference type="GO" id="GO:0005783">
    <property type="term" value="C:endoplasmic reticulum"/>
    <property type="evidence" value="ECO:0007669"/>
    <property type="project" value="TreeGrafter"/>
</dbReference>
<evidence type="ECO:0000256" key="1">
    <source>
        <dbReference type="ARBA" id="ARBA00001913"/>
    </source>
</evidence>
<gene>
    <name evidence="15" type="ORF">JAAARDRAFT_41496</name>
</gene>
<evidence type="ECO:0000256" key="10">
    <source>
        <dbReference type="PIRSR" id="PIRSR601382-2"/>
    </source>
</evidence>
<evidence type="ECO:0000256" key="14">
    <source>
        <dbReference type="SAM" id="Phobius"/>
    </source>
</evidence>
<feature type="disulfide bond" evidence="11">
    <location>
        <begin position="353"/>
        <end position="432"/>
    </location>
</feature>
<evidence type="ECO:0000256" key="4">
    <source>
        <dbReference type="ARBA" id="ARBA00022723"/>
    </source>
</evidence>